<sequence length="2020" mass="226887">MMKSEGGHRNSCTKQDRTVVFGLVLLILASCNFYPVGEYLKFVRIPENLKVGDEVLKVEVHPRKNLSLQPVDKEEDAHLFTYRDLNRTHVSVILAQSVDSLVDSDAPQNVVKFRLGCDFDTGDDLISAYLSVTVYIEDVNDNIPMFLDTPYHVAVDELTPTGLTIFKGIKAFDRDKPNTPNSDVQYAIVSGDDEGHFALESSHKPALLLKKSLDYDAGDKEFRLIISASDRGSPPRSSNATVHIEVMDNDDLPPKFSSDVYRTQIPEFYPLTGKRIHKELLFPEPIRAFDQDLGVNTSLRYELVAGNERKLFLLNPNNGTLYLEKEIDLDAEVGLPGNTFILQVQASQVDNPLKAAQAKVEVELIDLNDNLPEFEVDFYNISIVENLPNGFSVLQVMATDKDQGDNGEFTYQLHDPAGAFSIDPRSGWLTVRNQSVLDREVHPSLKMKVYAKEKNPSVVGTFLDQRRLAKYRRNVTPAQAPVTNKTTYVFPDKLGSKSENIEYFDDKLMSYVNVEVTLLDANDNNPVFVPSNLYEFTIKSNAKVGTFIGKVKAVDPDLGRNGIVLYDLQRTSNLTITSPFQVDAQTGTVSVAESPIVEGRHALFVEASDQPVNPSERRYSLAVVTIDVTRATKGSKPDKPDFIGSPYEFWVGSNVGIGTSVGQIRVNDAMDRNDVSYDLLHGYEEGVPFAVEERSGVITVIDELSKYNRPIFDFEAVALQENSNVTITTNATVHVVDVNDERGILLKGAHSPIIFHVPENIAGATIGQIFQVNMSAMNNTGDIRFIIANQQDVTDDIAIGQDGTIYAQKPLDRETRDIYRMTVIAEFSKGLISGAGIYQVTIHVDDDNDNPPIFDMPMYEGFIAENAMKGTEVKMTKKIRAKDADLGSNALFTYTLYGEGSKMFSVDENTGVVSFIGDNLDREEKNMYMLKLVARDRGGLSSEAKLTINILDENDNAPQFSEIIMALGENVELLEADDKSNIKIYREVKSNVTNVVANVEVKPKNKFGINVDELGPLFLVPENVAIGATILKLNAIDVDSNDNGQVRYDFASEVYIQTNNVPTNMQIKRYFVINERHGHIIVARALPPESEFRLNISVLDGGELNDQISIRIYVKDVNDHFPMFKKSWYNFDVEEAQYTRKVLGRVDAVDADFGQNANLTYYIEPNGEDLPFEISPLTGVLSVNGELDREKEDKYVLTVIARDNGDDKILSSSVTVEVQVLDVNDNAPQFYAYDELLEWKHPEAKQMSNHNFESVSMIPVYKVTIEENVPIGTTVAKVYANDSDFIGNGNGLILYSLPQKKNQVNLFAIDSKEGVIMTTGKLDYETQTLHNVTIVASDLGSPSLSSTAMLIVTVTDIPDEIEVADKPVFISRYFELEIDENVQAPVELITLNLTEYYENFKMRYYILNENETDIKRTFVIDPRNGTLYLIRSPDREVKEIYELIIRVERQKISRDMPHMIYPVADEVLEGMTKYDVKVILRIKDVNDNAPKFKNGGRPLVTAIPTTAPFGYQVIHLQATDADVGINSDIRYQIINEQAPRFAIDPVSGRVRVVSSLARDAGRVFGFDVKATDKRGADDGKSAIANVFVYILDENKQLVLVIGAKPMEVEKNIENITRVLTQITGYDIRVRRIEANPKASMDGYATDMYIYAVDPMSNTIIDMDVLQKSLLKRESDLRQNLAGFKVLEVGDNAVVQPRSGRLLSTMEISVVALGCIVFVGACTTAICILCVRRSRRNRKPYTNQRLNAFSTEHLTKYGGLFPSGGNQCQELNQSYSEADSYIDVLNQNVKKLCPHGNSVEEFGKAHQKCVKNFEDFNQKHERMCIKFNQRPLQKSGQDSGIAEARCPCGHSSMHTSEESSGYSYEDSLKSNHNQERKPYHQDARFLRRASFAHQPLDTRQVHYRRQSFSENMQRHFPDLDRVAPRLTRQVSTPNVSNLSQSYFLNKRKDGRKKDVLNEPVVDYDHSEGDDVFDTRLDRRASQKNHKRKFMELGGQVFMATPAAAEIMRRQGSERLMFARPL</sequence>
<organism evidence="1 2">
    <name type="scientific">Dendrolimus kikuchii</name>
    <dbReference type="NCBI Taxonomy" id="765133"/>
    <lineage>
        <taxon>Eukaryota</taxon>
        <taxon>Metazoa</taxon>
        <taxon>Ecdysozoa</taxon>
        <taxon>Arthropoda</taxon>
        <taxon>Hexapoda</taxon>
        <taxon>Insecta</taxon>
        <taxon>Pterygota</taxon>
        <taxon>Neoptera</taxon>
        <taxon>Endopterygota</taxon>
        <taxon>Lepidoptera</taxon>
        <taxon>Glossata</taxon>
        <taxon>Ditrysia</taxon>
        <taxon>Bombycoidea</taxon>
        <taxon>Lasiocampidae</taxon>
        <taxon>Dendrolimus</taxon>
    </lineage>
</organism>
<proteinExistence type="predicted"/>
<evidence type="ECO:0000313" key="1">
    <source>
        <dbReference type="EMBL" id="KAJ0178017.1"/>
    </source>
</evidence>
<dbReference type="EMBL" id="CM034397">
    <property type="protein sequence ID" value="KAJ0178017.1"/>
    <property type="molecule type" value="Genomic_DNA"/>
</dbReference>
<reference evidence="1 2" key="1">
    <citation type="journal article" date="2021" name="Front. Genet.">
        <title>Chromosome-Level Genome Assembly Reveals Significant Gene Expansion in the Toll and IMD Signaling Pathways of Dendrolimus kikuchii.</title>
        <authorList>
            <person name="Zhou J."/>
            <person name="Wu P."/>
            <person name="Xiong Z."/>
            <person name="Liu N."/>
            <person name="Zhao N."/>
            <person name="Ji M."/>
            <person name="Qiu Y."/>
            <person name="Yang B."/>
        </authorList>
    </citation>
    <scope>NUCLEOTIDE SEQUENCE [LARGE SCALE GENOMIC DNA]</scope>
    <source>
        <strain evidence="1">Ann1</strain>
    </source>
</reference>
<dbReference type="Proteomes" id="UP000824533">
    <property type="component" value="Linkage Group LG11"/>
</dbReference>
<comment type="caution">
    <text evidence="1">The sequence shown here is derived from an EMBL/GenBank/DDBJ whole genome shotgun (WGS) entry which is preliminary data.</text>
</comment>
<accession>A0ACC1D3A0</accession>
<gene>
    <name evidence="1" type="ORF">K1T71_006890</name>
</gene>
<evidence type="ECO:0000313" key="2">
    <source>
        <dbReference type="Proteomes" id="UP000824533"/>
    </source>
</evidence>
<name>A0ACC1D3A0_9NEOP</name>
<protein>
    <submittedName>
        <fullName evidence="1">Uncharacterized protein</fullName>
    </submittedName>
</protein>
<keyword evidence="2" id="KW-1185">Reference proteome</keyword>